<dbReference type="CDD" id="cd01392">
    <property type="entry name" value="HTH_LacI"/>
    <property type="match status" value="1"/>
</dbReference>
<gene>
    <name evidence="6" type="ORF">IV01_15020</name>
</gene>
<evidence type="ECO:0000259" key="5">
    <source>
        <dbReference type="PROSITE" id="PS50932"/>
    </source>
</evidence>
<proteinExistence type="predicted"/>
<dbReference type="InterPro" id="IPR000843">
    <property type="entry name" value="HTH_LacI"/>
</dbReference>
<dbReference type="OrthoDB" id="5621819at2"/>
<keyword evidence="2" id="KW-0805">Transcription regulation</keyword>
<protein>
    <submittedName>
        <fullName evidence="6">Cytochrome C peroxidase</fullName>
    </submittedName>
</protein>
<dbReference type="SMART" id="SM00354">
    <property type="entry name" value="HTH_LACI"/>
    <property type="match status" value="1"/>
</dbReference>
<keyword evidence="6" id="KW-0575">Peroxidase</keyword>
<dbReference type="Gene3D" id="1.10.260.40">
    <property type="entry name" value="lambda repressor-like DNA-binding domains"/>
    <property type="match status" value="1"/>
</dbReference>
<dbReference type="InterPro" id="IPR010982">
    <property type="entry name" value="Lambda_DNA-bd_dom_sf"/>
</dbReference>
<dbReference type="SUPFAM" id="SSF53822">
    <property type="entry name" value="Periplasmic binding protein-like I"/>
    <property type="match status" value="1"/>
</dbReference>
<name>A0A085VH54_PSESX</name>
<evidence type="ECO:0000313" key="6">
    <source>
        <dbReference type="EMBL" id="KFE54767.1"/>
    </source>
</evidence>
<dbReference type="EMBL" id="JPQU01000041">
    <property type="protein sequence ID" value="KFE54767.1"/>
    <property type="molecule type" value="Genomic_DNA"/>
</dbReference>
<dbReference type="GO" id="GO:0003700">
    <property type="term" value="F:DNA-binding transcription factor activity"/>
    <property type="evidence" value="ECO:0007669"/>
    <property type="project" value="TreeGrafter"/>
</dbReference>
<dbReference type="CDD" id="cd06267">
    <property type="entry name" value="PBP1_LacI_sugar_binding-like"/>
    <property type="match status" value="1"/>
</dbReference>
<dbReference type="PANTHER" id="PTHR30146:SF151">
    <property type="entry name" value="HTH-TYPE TRANSCRIPTIONAL REPRESSOR CYTR"/>
    <property type="match status" value="1"/>
</dbReference>
<evidence type="ECO:0000256" key="4">
    <source>
        <dbReference type="ARBA" id="ARBA00023163"/>
    </source>
</evidence>
<keyword evidence="4" id="KW-0804">Transcription</keyword>
<dbReference type="InterPro" id="IPR028082">
    <property type="entry name" value="Peripla_BP_I"/>
</dbReference>
<keyword evidence="1" id="KW-0678">Repressor</keyword>
<evidence type="ECO:0000256" key="2">
    <source>
        <dbReference type="ARBA" id="ARBA00023015"/>
    </source>
</evidence>
<evidence type="ECO:0000313" key="7">
    <source>
        <dbReference type="Proteomes" id="UP000028631"/>
    </source>
</evidence>
<dbReference type="SUPFAM" id="SSF47413">
    <property type="entry name" value="lambda repressor-like DNA-binding domains"/>
    <property type="match status" value="1"/>
</dbReference>
<dbReference type="AlphaFoldDB" id="A0A085VH54"/>
<dbReference type="InterPro" id="IPR046335">
    <property type="entry name" value="LacI/GalR-like_sensor"/>
</dbReference>
<keyword evidence="6" id="KW-0560">Oxidoreductase</keyword>
<accession>A0A085VH54</accession>
<dbReference type="PROSITE" id="PS50932">
    <property type="entry name" value="HTH_LACI_2"/>
    <property type="match status" value="1"/>
</dbReference>
<dbReference type="PATRIC" id="fig|317.175.peg.3125"/>
<reference evidence="6 7" key="1">
    <citation type="submission" date="2014-07" db="EMBL/GenBank/DDBJ databases">
        <title>Draft Genome Sequences of Environmental Pseudomonas syringae strains.</title>
        <authorList>
            <person name="Baltrus D.A."/>
            <person name="Berge O."/>
            <person name="Morris C."/>
        </authorList>
    </citation>
    <scope>NUCLEOTIDE SEQUENCE [LARGE SCALE GENOMIC DNA]</scope>
    <source>
        <strain evidence="6 7">GAW0119</strain>
    </source>
</reference>
<dbReference type="PANTHER" id="PTHR30146">
    <property type="entry name" value="LACI-RELATED TRANSCRIPTIONAL REPRESSOR"/>
    <property type="match status" value="1"/>
</dbReference>
<feature type="domain" description="HTH lacI-type" evidence="5">
    <location>
        <begin position="4"/>
        <end position="46"/>
    </location>
</feature>
<dbReference type="GO" id="GO:0000976">
    <property type="term" value="F:transcription cis-regulatory region binding"/>
    <property type="evidence" value="ECO:0007669"/>
    <property type="project" value="TreeGrafter"/>
</dbReference>
<keyword evidence="7" id="KW-1185">Reference proteome</keyword>
<organism evidence="6 7">
    <name type="scientific">Pseudomonas syringae</name>
    <dbReference type="NCBI Taxonomy" id="317"/>
    <lineage>
        <taxon>Bacteria</taxon>
        <taxon>Pseudomonadati</taxon>
        <taxon>Pseudomonadota</taxon>
        <taxon>Gammaproteobacteria</taxon>
        <taxon>Pseudomonadales</taxon>
        <taxon>Pseudomonadaceae</taxon>
        <taxon>Pseudomonas</taxon>
    </lineage>
</organism>
<keyword evidence="3" id="KW-0238">DNA-binding</keyword>
<evidence type="ECO:0000256" key="1">
    <source>
        <dbReference type="ARBA" id="ARBA00022491"/>
    </source>
</evidence>
<evidence type="ECO:0000256" key="3">
    <source>
        <dbReference type="ARBA" id="ARBA00023125"/>
    </source>
</evidence>
<dbReference type="Proteomes" id="UP000028631">
    <property type="component" value="Unassembled WGS sequence"/>
</dbReference>
<comment type="caution">
    <text evidence="6">The sequence shown here is derived from an EMBL/GenBank/DDBJ whole genome shotgun (WGS) entry which is preliminary data.</text>
</comment>
<dbReference type="Pfam" id="PF00356">
    <property type="entry name" value="LacI"/>
    <property type="match status" value="1"/>
</dbReference>
<sequence length="355" mass="38989">MGKLRITEIAAQTGLSIATVSRVLAGKSNTSPATRQKVLLAARQQGVMENLSNGRFLLNGLTVFAPSRAFNLRSDIFYYKVIQGIAQAVMQHDVRVRYCNLEEVDSDAALFLEKMNQKDTDAAILIGIDDPHIHQLAADLSKPAVLVNCLDRTMRLPSISPDHFLIGNFAANYLFQLGHRNVLTLQCLRRYTMDLRMRGIREAWKDHNLEFSEAKHQIVAEGFSSAESESLVTAYLAGCTPAERPTAILAGGDFMAAGAVKALQSAGLRVPQDVSVMSMDGFNLADINDVPLTTLHVPRDELGAEAVRALRQRMLEPQTPCGNLLLGGQLIAGASVRRIKHSARQTAMYQRSIYD</sequence>
<dbReference type="GO" id="GO:0004601">
    <property type="term" value="F:peroxidase activity"/>
    <property type="evidence" value="ECO:0007669"/>
    <property type="project" value="UniProtKB-KW"/>
</dbReference>
<dbReference type="Pfam" id="PF13377">
    <property type="entry name" value="Peripla_BP_3"/>
    <property type="match status" value="1"/>
</dbReference>
<dbReference type="Gene3D" id="3.40.50.2300">
    <property type="match status" value="2"/>
</dbReference>